<dbReference type="eggNOG" id="ENOG5031QRK">
    <property type="taxonomic scope" value="Bacteria"/>
</dbReference>
<dbReference type="RefSeq" id="WP_003934078.1">
    <property type="nucleotide sequence ID" value="NZ_JH814713.1"/>
</dbReference>
<keyword evidence="2" id="KW-1185">Reference proteome</keyword>
<evidence type="ECO:0000313" key="2">
    <source>
        <dbReference type="Proteomes" id="UP000006072"/>
    </source>
</evidence>
<accession>K0UA44</accession>
<protein>
    <submittedName>
        <fullName evidence="1">Uncharacterized protein</fullName>
    </submittedName>
</protein>
<dbReference type="AlphaFoldDB" id="K0UA44"/>
<reference evidence="1 2" key="1">
    <citation type="journal article" date="2012" name="J. Bacteriol.">
        <title>Complete Genome Sequence of Mycobacterium vaccae Type Strain ATCC 25954.</title>
        <authorList>
            <person name="Ho Y.S."/>
            <person name="Adroub S.A."/>
            <person name="Abadi M."/>
            <person name="Al Alwan B."/>
            <person name="Alkhateeb R."/>
            <person name="Gao G."/>
            <person name="Ragab A."/>
            <person name="Ali S."/>
            <person name="van Soolingen D."/>
            <person name="Bitter W."/>
            <person name="Pain A."/>
            <person name="Abdallah A.M."/>
        </authorList>
    </citation>
    <scope>NUCLEOTIDE SEQUENCE [LARGE SCALE GENOMIC DNA]</scope>
    <source>
        <strain evidence="1 2">ATCC 25954</strain>
    </source>
</reference>
<proteinExistence type="predicted"/>
<organism evidence="1 2">
    <name type="scientific">Mycolicibacterium vaccae ATCC 25954</name>
    <dbReference type="NCBI Taxonomy" id="1194972"/>
    <lineage>
        <taxon>Bacteria</taxon>
        <taxon>Bacillati</taxon>
        <taxon>Actinomycetota</taxon>
        <taxon>Actinomycetes</taxon>
        <taxon>Mycobacteriales</taxon>
        <taxon>Mycobacteriaceae</taxon>
        <taxon>Mycolicibacterium</taxon>
    </lineage>
</organism>
<sequence>MADDITDEQVLTKWAEIAELIEVVVNRIQTPNEFSVQPGSELAAADDATDPFQISHAARWCLNAGLDHLHALKSLAIDANPNLIHGYADYSLVRGALENFGAGFWILHPADPITRIEHGLRWWLKNVRDSDNAVRDLARPDYQPLQRRLERIIDIGLAAGCDLQALNNRYFSTPVMEYANHHSSASNPQLIWKICSGFAHGRPWASIGMNHMERNGNDDERGVSEVRFTSDHKRLLGVALPAFRLMTDLVRLMQDRSVRRNLDTESVRRL</sequence>
<evidence type="ECO:0000313" key="1">
    <source>
        <dbReference type="EMBL" id="EJZ04247.1"/>
    </source>
</evidence>
<dbReference type="Proteomes" id="UP000006072">
    <property type="component" value="Unassembled WGS sequence"/>
</dbReference>
<comment type="caution">
    <text evidence="1">The sequence shown here is derived from an EMBL/GenBank/DDBJ whole genome shotgun (WGS) entry which is preliminary data.</text>
</comment>
<dbReference type="HOGENOM" id="CLU_1076969_0_0_11"/>
<dbReference type="PATRIC" id="fig|1194972.3.peg.5863"/>
<gene>
    <name evidence="1" type="ORF">MVAC_29638</name>
</gene>
<name>K0UA44_MYCVA</name>
<dbReference type="EMBL" id="ALQA01000133">
    <property type="protein sequence ID" value="EJZ04247.1"/>
    <property type="molecule type" value="Genomic_DNA"/>
</dbReference>